<evidence type="ECO:0000313" key="10">
    <source>
        <dbReference type="Proteomes" id="UP000295238"/>
    </source>
</evidence>
<evidence type="ECO:0000313" key="9">
    <source>
        <dbReference type="EMBL" id="TDK39627.1"/>
    </source>
</evidence>
<dbReference type="CDD" id="cd00609">
    <property type="entry name" value="AAT_like"/>
    <property type="match status" value="1"/>
</dbReference>
<dbReference type="NCBIfam" id="NF005732">
    <property type="entry name" value="PRK07550.1"/>
    <property type="match status" value="1"/>
</dbReference>
<evidence type="ECO:0000256" key="6">
    <source>
        <dbReference type="ARBA" id="ARBA00022898"/>
    </source>
</evidence>
<accession>A0A4R5UNV6</accession>
<keyword evidence="4 9" id="KW-0032">Aminotransferase</keyword>
<evidence type="ECO:0000256" key="5">
    <source>
        <dbReference type="ARBA" id="ARBA00022679"/>
    </source>
</evidence>
<dbReference type="Gene3D" id="3.40.640.10">
    <property type="entry name" value="Type I PLP-dependent aspartate aminotransferase-like (Major domain)"/>
    <property type="match status" value="1"/>
</dbReference>
<dbReference type="Pfam" id="PF00155">
    <property type="entry name" value="Aminotran_1_2"/>
    <property type="match status" value="1"/>
</dbReference>
<keyword evidence="6" id="KW-0663">Pyridoxal phosphate</keyword>
<sequence>MPLFNSHVEKLSPPPVPAVAAWGRAYDGKQGPLIDLSQAVPGYPAHPDMLRLLGETASSLAFTGYGPIEGETKLRQAYAEHFSEVYGASLGMSNIHITSGCNQAFICAAMAVAGPGDTVLMTEPFYFNQETTLTMMGVRTAFVPCAAENGFLPDLLDIEKAITGGVRALALVSPNNPTGAIYPPSLLEAVFRLCRDKGIWLILDETYRDFLPAAGQMPHGLFQIEGWEEVLISLYSFSKSFCIPGHRLGAIAASEVAVSQVAKVMDNLQICAPRSAQAAVAQALPLLADWREENRQEIGRRAEALKAVMRGLNDWKLDAIGAYFAFVRHPFAGRGSAEVAEQLAKRAGISCIPGAYFGEGQQDYLRFAFANADAPTIALLEERLKNFSLS</sequence>
<feature type="domain" description="Aminotransferase class I/classII large" evidence="8">
    <location>
        <begin position="50"/>
        <end position="380"/>
    </location>
</feature>
<evidence type="ECO:0000256" key="1">
    <source>
        <dbReference type="ARBA" id="ARBA00001933"/>
    </source>
</evidence>
<reference evidence="9 10" key="1">
    <citation type="submission" date="2019-03" db="EMBL/GenBank/DDBJ databases">
        <title>Rhizobium sp. nov., an bacterium isolated from biocrust in Mu Us Desert.</title>
        <authorList>
            <person name="Lixiong L."/>
        </authorList>
    </citation>
    <scope>NUCLEOTIDE SEQUENCE [LARGE SCALE GENOMIC DNA]</scope>
    <source>
        <strain evidence="9 10">SPY-1</strain>
    </source>
</reference>
<comment type="cofactor">
    <cofactor evidence="1">
        <name>pyridoxal 5'-phosphate</name>
        <dbReference type="ChEBI" id="CHEBI:597326"/>
    </cofactor>
</comment>
<dbReference type="RefSeq" id="WP_133315072.1">
    <property type="nucleotide sequence ID" value="NZ_SMTL01000001.1"/>
</dbReference>
<dbReference type="InterPro" id="IPR004839">
    <property type="entry name" value="Aminotransferase_I/II_large"/>
</dbReference>
<dbReference type="OrthoDB" id="9766084at2"/>
<gene>
    <name evidence="9" type="ORF">E2F50_05850</name>
</gene>
<dbReference type="SUPFAM" id="SSF53383">
    <property type="entry name" value="PLP-dependent transferases"/>
    <property type="match status" value="1"/>
</dbReference>
<comment type="similarity">
    <text evidence="2">Belongs to the class-I pyridoxal-phosphate-dependent aminotransferase family.</text>
</comment>
<evidence type="ECO:0000256" key="2">
    <source>
        <dbReference type="ARBA" id="ARBA00007441"/>
    </source>
</evidence>
<dbReference type="InterPro" id="IPR050596">
    <property type="entry name" value="AspAT/PAT-like"/>
</dbReference>
<dbReference type="GO" id="GO:0006520">
    <property type="term" value="P:amino acid metabolic process"/>
    <property type="evidence" value="ECO:0007669"/>
    <property type="project" value="InterPro"/>
</dbReference>
<evidence type="ECO:0000259" key="8">
    <source>
        <dbReference type="Pfam" id="PF00155"/>
    </source>
</evidence>
<dbReference type="AlphaFoldDB" id="A0A4R5UNV6"/>
<name>A0A4R5UNV6_9HYPH</name>
<dbReference type="InterPro" id="IPR015424">
    <property type="entry name" value="PyrdxlP-dep_Trfase"/>
</dbReference>
<dbReference type="PANTHER" id="PTHR46383">
    <property type="entry name" value="ASPARTATE AMINOTRANSFERASE"/>
    <property type="match status" value="1"/>
</dbReference>
<dbReference type="EMBL" id="SMTL01000001">
    <property type="protein sequence ID" value="TDK39627.1"/>
    <property type="molecule type" value="Genomic_DNA"/>
</dbReference>
<evidence type="ECO:0000256" key="4">
    <source>
        <dbReference type="ARBA" id="ARBA00022576"/>
    </source>
</evidence>
<dbReference type="PANTHER" id="PTHR46383:SF1">
    <property type="entry name" value="ASPARTATE AMINOTRANSFERASE"/>
    <property type="match status" value="1"/>
</dbReference>
<dbReference type="InterPro" id="IPR015421">
    <property type="entry name" value="PyrdxlP-dep_Trfase_major"/>
</dbReference>
<dbReference type="GO" id="GO:0004069">
    <property type="term" value="F:L-aspartate:2-oxoglutarate aminotransferase activity"/>
    <property type="evidence" value="ECO:0007669"/>
    <property type="project" value="UniProtKB-EC"/>
</dbReference>
<evidence type="ECO:0000256" key="3">
    <source>
        <dbReference type="ARBA" id="ARBA00012753"/>
    </source>
</evidence>
<proteinExistence type="inferred from homology"/>
<keyword evidence="10" id="KW-1185">Reference proteome</keyword>
<evidence type="ECO:0000256" key="7">
    <source>
        <dbReference type="ARBA" id="ARBA00049185"/>
    </source>
</evidence>
<dbReference type="GO" id="GO:0030170">
    <property type="term" value="F:pyridoxal phosphate binding"/>
    <property type="evidence" value="ECO:0007669"/>
    <property type="project" value="InterPro"/>
</dbReference>
<dbReference type="Proteomes" id="UP000295238">
    <property type="component" value="Unassembled WGS sequence"/>
</dbReference>
<comment type="catalytic activity">
    <reaction evidence="7">
        <text>L-aspartate + 2-oxoglutarate = oxaloacetate + L-glutamate</text>
        <dbReference type="Rhea" id="RHEA:21824"/>
        <dbReference type="ChEBI" id="CHEBI:16452"/>
        <dbReference type="ChEBI" id="CHEBI:16810"/>
        <dbReference type="ChEBI" id="CHEBI:29985"/>
        <dbReference type="ChEBI" id="CHEBI:29991"/>
        <dbReference type="EC" id="2.6.1.1"/>
    </reaction>
</comment>
<keyword evidence="5 9" id="KW-0808">Transferase</keyword>
<protein>
    <recommendedName>
        <fullName evidence="3">aspartate transaminase</fullName>
        <ecNumber evidence="3">2.6.1.1</ecNumber>
    </recommendedName>
</protein>
<comment type="caution">
    <text evidence="9">The sequence shown here is derived from an EMBL/GenBank/DDBJ whole genome shotgun (WGS) entry which is preliminary data.</text>
</comment>
<dbReference type="EC" id="2.6.1.1" evidence="3"/>
<organism evidence="9 10">
    <name type="scientific">Rhizobium deserti</name>
    <dbReference type="NCBI Taxonomy" id="2547961"/>
    <lineage>
        <taxon>Bacteria</taxon>
        <taxon>Pseudomonadati</taxon>
        <taxon>Pseudomonadota</taxon>
        <taxon>Alphaproteobacteria</taxon>
        <taxon>Hyphomicrobiales</taxon>
        <taxon>Rhizobiaceae</taxon>
        <taxon>Rhizobium/Agrobacterium group</taxon>
        <taxon>Rhizobium</taxon>
    </lineage>
</organism>